<accession>A0A0A5GCG0</accession>
<name>A0A0A5GCG0_9BACI</name>
<dbReference type="Gene3D" id="3.20.20.150">
    <property type="entry name" value="Divalent-metal-dependent TIM barrel enzymes"/>
    <property type="match status" value="1"/>
</dbReference>
<dbReference type="InterPro" id="IPR013022">
    <property type="entry name" value="Xyl_isomerase-like_TIM-brl"/>
</dbReference>
<keyword evidence="3" id="KW-1185">Reference proteome</keyword>
<dbReference type="OrthoDB" id="2799545at2"/>
<dbReference type="Pfam" id="PF01261">
    <property type="entry name" value="AP_endonuc_2"/>
    <property type="match status" value="1"/>
</dbReference>
<dbReference type="SUPFAM" id="SSF51658">
    <property type="entry name" value="Xylose isomerase-like"/>
    <property type="match status" value="1"/>
</dbReference>
<evidence type="ECO:0000259" key="1">
    <source>
        <dbReference type="Pfam" id="PF01261"/>
    </source>
</evidence>
<comment type="caution">
    <text evidence="2">The sequence shown here is derived from an EMBL/GenBank/DDBJ whole genome shotgun (WGS) entry which is preliminary data.</text>
</comment>
<dbReference type="AlphaFoldDB" id="A0A0A5GCG0"/>
<gene>
    <name evidence="2" type="ORF">N783_04930</name>
</gene>
<dbReference type="RefSeq" id="WP_036842047.1">
    <property type="nucleotide sequence ID" value="NZ_AULJ01000031.1"/>
</dbReference>
<evidence type="ECO:0000313" key="2">
    <source>
        <dbReference type="EMBL" id="KGX89709.1"/>
    </source>
</evidence>
<dbReference type="eggNOG" id="COG1082">
    <property type="taxonomic scope" value="Bacteria"/>
</dbReference>
<dbReference type="Proteomes" id="UP000030403">
    <property type="component" value="Unassembled WGS sequence"/>
</dbReference>
<evidence type="ECO:0000313" key="3">
    <source>
        <dbReference type="Proteomes" id="UP000030403"/>
    </source>
</evidence>
<protein>
    <recommendedName>
        <fullName evidence="1">Xylose isomerase-like TIM barrel domain-containing protein</fullName>
    </recommendedName>
</protein>
<reference evidence="2 3" key="1">
    <citation type="submission" date="2013-08" db="EMBL/GenBank/DDBJ databases">
        <authorList>
            <person name="Huang J."/>
            <person name="Wang G."/>
        </authorList>
    </citation>
    <scope>NUCLEOTIDE SEQUENCE [LARGE SCALE GENOMIC DNA]</scope>
    <source>
        <strain evidence="2 3">BH030004</strain>
    </source>
</reference>
<organism evidence="2 3">
    <name type="scientific">Pontibacillus marinus BH030004 = DSM 16465</name>
    <dbReference type="NCBI Taxonomy" id="1385511"/>
    <lineage>
        <taxon>Bacteria</taxon>
        <taxon>Bacillati</taxon>
        <taxon>Bacillota</taxon>
        <taxon>Bacilli</taxon>
        <taxon>Bacillales</taxon>
        <taxon>Bacillaceae</taxon>
        <taxon>Pontibacillus</taxon>
    </lineage>
</organism>
<dbReference type="EMBL" id="AVPF01000013">
    <property type="protein sequence ID" value="KGX89709.1"/>
    <property type="molecule type" value="Genomic_DNA"/>
</dbReference>
<dbReference type="STRING" id="1385511.GCA_000425225_02476"/>
<proteinExistence type="predicted"/>
<dbReference type="InterPro" id="IPR036237">
    <property type="entry name" value="Xyl_isomerase-like_sf"/>
</dbReference>
<sequence length="266" mass="31233">MKQNLHNLKCSLDQAQIENRLSYNPDILELQLFEADIDDPKHIQNVIRDLKQKDVKVILHHPMKVNGKFLDILSVDTEVMEYYKRSCRVLDEICHSEDVYCVVHPHYDDCESGRVYPTNKKRMLQKSNELKEALQKLRENTNDRFYFENAPEGIFSSMNPYWISHIIEPLNLPVCYDVSHSFMSFRGDNQKLKQDLKEAYPFTKHYHVVDSEGTEVHDALPLGKGDIAWSNLKPFIKHKDFIFEIELPDYKDCTLMIESAAYFDSI</sequence>
<feature type="domain" description="Xylose isomerase-like TIM barrel" evidence="1">
    <location>
        <begin position="40"/>
        <end position="251"/>
    </location>
</feature>